<reference evidence="1" key="1">
    <citation type="submission" date="2023-06" db="EMBL/GenBank/DDBJ databases">
        <title>Genome-scale phylogeny and comparative genomics of the fungal order Sordariales.</title>
        <authorList>
            <consortium name="Lawrence Berkeley National Laboratory"/>
            <person name="Hensen N."/>
            <person name="Bonometti L."/>
            <person name="Westerberg I."/>
            <person name="Brannstrom I.O."/>
            <person name="Guillou S."/>
            <person name="Cros-Aarteil S."/>
            <person name="Calhoun S."/>
            <person name="Haridas S."/>
            <person name="Kuo A."/>
            <person name="Mondo S."/>
            <person name="Pangilinan J."/>
            <person name="Riley R."/>
            <person name="Labutti K."/>
            <person name="Andreopoulos B."/>
            <person name="Lipzen A."/>
            <person name="Chen C."/>
            <person name="Yanf M."/>
            <person name="Daum C."/>
            <person name="Ng V."/>
            <person name="Clum A."/>
            <person name="Steindorff A."/>
            <person name="Ohm R."/>
            <person name="Martin F."/>
            <person name="Silar P."/>
            <person name="Natvig D."/>
            <person name="Lalanne C."/>
            <person name="Gautier V."/>
            <person name="Ament-Velasquez S.L."/>
            <person name="Kruys A."/>
            <person name="Hutchinson M.I."/>
            <person name="Powell A.J."/>
            <person name="Barry K."/>
            <person name="Miller A.N."/>
            <person name="Grigoriev I.V."/>
            <person name="Debuchy R."/>
            <person name="Gladieux P."/>
            <person name="Thoren M.H."/>
            <person name="Johannesson H."/>
        </authorList>
    </citation>
    <scope>NUCLEOTIDE SEQUENCE</scope>
    <source>
        <strain evidence="1">CBS 307.81</strain>
    </source>
</reference>
<gene>
    <name evidence="1" type="ORF">QBC41DRAFT_14483</name>
</gene>
<evidence type="ECO:0000313" key="2">
    <source>
        <dbReference type="Proteomes" id="UP001174997"/>
    </source>
</evidence>
<protein>
    <submittedName>
        <fullName evidence="1">Uncharacterized protein</fullName>
    </submittedName>
</protein>
<dbReference type="Proteomes" id="UP001174997">
    <property type="component" value="Unassembled WGS sequence"/>
</dbReference>
<evidence type="ECO:0000313" key="1">
    <source>
        <dbReference type="EMBL" id="KAK0672769.1"/>
    </source>
</evidence>
<organism evidence="1 2">
    <name type="scientific">Cercophora samala</name>
    <dbReference type="NCBI Taxonomy" id="330535"/>
    <lineage>
        <taxon>Eukaryota</taxon>
        <taxon>Fungi</taxon>
        <taxon>Dikarya</taxon>
        <taxon>Ascomycota</taxon>
        <taxon>Pezizomycotina</taxon>
        <taxon>Sordariomycetes</taxon>
        <taxon>Sordariomycetidae</taxon>
        <taxon>Sordariales</taxon>
        <taxon>Lasiosphaeriaceae</taxon>
        <taxon>Cercophora</taxon>
    </lineage>
</organism>
<dbReference type="AlphaFoldDB" id="A0AA39ZKK5"/>
<comment type="caution">
    <text evidence="1">The sequence shown here is derived from an EMBL/GenBank/DDBJ whole genome shotgun (WGS) entry which is preliminary data.</text>
</comment>
<proteinExistence type="predicted"/>
<sequence length="230" mass="24938">MQIGFGNDGAQKDSIAACCPTSWSALVEGGKRVSPTHKNICAGIRAQLFDVVDRDKGAIPESAPAVHWHNLGGYLGWVIHPTGRGRSDHGGLATCLFSFRPGPHECGSETIDSVTTNARDIPPPPHPGKFRRASHFPKLKVTLHTSTLFTWRPNQDSEVGQGPVSLVVPDWGLVLLLIFETVPRGQVLAKIPQRLLIYLDYLTGVETEKAPSPPPPSPLICQSLSVRYQA</sequence>
<name>A0AA39ZKK5_9PEZI</name>
<dbReference type="EMBL" id="JAULSY010000011">
    <property type="protein sequence ID" value="KAK0672769.1"/>
    <property type="molecule type" value="Genomic_DNA"/>
</dbReference>
<keyword evidence="2" id="KW-1185">Reference proteome</keyword>
<accession>A0AA39ZKK5</accession>